<evidence type="ECO:0000313" key="2">
    <source>
        <dbReference type="Proteomes" id="UP000247792"/>
    </source>
</evidence>
<name>A0A318ILA1_9BURK</name>
<dbReference type="Proteomes" id="UP000247792">
    <property type="component" value="Unassembled WGS sequence"/>
</dbReference>
<dbReference type="AlphaFoldDB" id="A0A318ILA1"/>
<reference evidence="1 2" key="1">
    <citation type="submission" date="2018-05" db="EMBL/GenBank/DDBJ databases">
        <title>Genomic Encyclopedia of Type Strains, Phase IV (KMG-IV): sequencing the most valuable type-strain genomes for metagenomic binning, comparative biology and taxonomic classification.</title>
        <authorList>
            <person name="Goeker M."/>
        </authorList>
    </citation>
    <scope>NUCLEOTIDE SEQUENCE [LARGE SCALE GENOMIC DNA]</scope>
    <source>
        <strain evidence="1 2">DSM 19792</strain>
    </source>
</reference>
<accession>A0A318ILA1</accession>
<gene>
    <name evidence="1" type="ORF">DFR42_1275</name>
</gene>
<evidence type="ECO:0000313" key="1">
    <source>
        <dbReference type="EMBL" id="PXX33926.1"/>
    </source>
</evidence>
<dbReference type="EMBL" id="QJKB01000027">
    <property type="protein sequence ID" value="PXX33926.1"/>
    <property type="molecule type" value="Genomic_DNA"/>
</dbReference>
<organism evidence="1 2">
    <name type="scientific">Undibacterium pigrum</name>
    <dbReference type="NCBI Taxonomy" id="401470"/>
    <lineage>
        <taxon>Bacteria</taxon>
        <taxon>Pseudomonadati</taxon>
        <taxon>Pseudomonadota</taxon>
        <taxon>Betaproteobacteria</taxon>
        <taxon>Burkholderiales</taxon>
        <taxon>Oxalobacteraceae</taxon>
        <taxon>Undibacterium</taxon>
    </lineage>
</organism>
<sequence length="104" mass="11395">MKHSRQLHAVGNALFDTRSSQCMAIAYGWQAEAHYDASGKICNPDALQPSDEAIANARLWAMAPELLDKAQALAAKLPQDQQWFAADEAQALRQVCQLLEKATA</sequence>
<dbReference type="OrthoDB" id="9896646at2"/>
<proteinExistence type="predicted"/>
<protein>
    <submittedName>
        <fullName evidence="1">Uncharacterized protein</fullName>
    </submittedName>
</protein>
<comment type="caution">
    <text evidence="1">The sequence shown here is derived from an EMBL/GenBank/DDBJ whole genome shotgun (WGS) entry which is preliminary data.</text>
</comment>
<keyword evidence="2" id="KW-1185">Reference proteome</keyword>
<dbReference type="RefSeq" id="WP_110258458.1">
    <property type="nucleotide sequence ID" value="NZ_QJKB01000027.1"/>
</dbReference>